<evidence type="ECO:0000313" key="3">
    <source>
        <dbReference type="Proteomes" id="UP000463975"/>
    </source>
</evidence>
<dbReference type="CDD" id="cd16441">
    <property type="entry name" value="beta_Kdo_transferase_KpsS"/>
    <property type="match status" value="1"/>
</dbReference>
<dbReference type="AlphaFoldDB" id="A0A6P1NDF7"/>
<name>A0A6P1NDF7_9PROT</name>
<organism evidence="2 3">
    <name type="scientific">Aristophania vespae</name>
    <dbReference type="NCBI Taxonomy" id="2697033"/>
    <lineage>
        <taxon>Bacteria</taxon>
        <taxon>Pseudomonadati</taxon>
        <taxon>Pseudomonadota</taxon>
        <taxon>Alphaproteobacteria</taxon>
        <taxon>Acetobacterales</taxon>
        <taxon>Acetobacteraceae</taxon>
        <taxon>Aristophania</taxon>
    </lineage>
</organism>
<reference evidence="2 3" key="1">
    <citation type="submission" date="2020-01" db="EMBL/GenBank/DDBJ databases">
        <title>Genome sequencing of strain KACC 21507.</title>
        <authorList>
            <person name="Heo J."/>
            <person name="Kim S.-J."/>
            <person name="Kim J.-S."/>
            <person name="Hong S.-B."/>
            <person name="Kwon S.-W."/>
        </authorList>
    </citation>
    <scope>NUCLEOTIDE SEQUENCE [LARGE SCALE GENOMIC DNA]</scope>
    <source>
        <strain evidence="2 3">KACC 21507</strain>
    </source>
</reference>
<accession>A0A6P1NDF7</accession>
<evidence type="ECO:0000256" key="1">
    <source>
        <dbReference type="SAM" id="MobiDB-lite"/>
    </source>
</evidence>
<sequence>MTEPENESLTDSSREALFEDPRLQADSIDFKEDPPAEHRRFLLLQGLMGPFFQSLGKALRKRKHKVWKINFNGGDELFWRLPGGIAFRGQYGTWPGFLGHTLQKHKITDVILFGDCRELHSQAILICRDMGVTVHVFEEGYIRPDWVTLERGGVNGYSTLPKDPEWYRNQAARLPLAPPHNPVPSSFRRRALEGIAYNSATILLKWRFPHWTDYRPWPPLVEGVGWLRRLMRRKKAERRSAALMRWLAPSSARKSAKPYMLLPLQLDADAQLRLHSSFSGMAEVIVKVITSFANHAPLEQRLVIKEHPLDNGVQNWKKIIDRLAKAHGVSNRIDYMEAGDIAQVVKYAQGVITVNSTTGTLALACGVPVITLGQAVYDIADITNQGKLNDFWKNPGKPDELTFAAYRRVLIEQCLIPGGFFSEEGVEKLTRSAIARIEKTPFKPYLEKN</sequence>
<proteinExistence type="predicted"/>
<dbReference type="Pfam" id="PF05159">
    <property type="entry name" value="Capsule_synth"/>
    <property type="match status" value="1"/>
</dbReference>
<gene>
    <name evidence="2" type="ORF">GT348_01520</name>
</gene>
<evidence type="ECO:0000313" key="2">
    <source>
        <dbReference type="EMBL" id="QHI96336.1"/>
    </source>
</evidence>
<dbReference type="InterPro" id="IPR007833">
    <property type="entry name" value="Capsule_polysaccharide_synth"/>
</dbReference>
<feature type="compositionally biased region" description="Basic and acidic residues" evidence="1">
    <location>
        <begin position="12"/>
        <end position="21"/>
    </location>
</feature>
<dbReference type="GO" id="GO:0015774">
    <property type="term" value="P:polysaccharide transport"/>
    <property type="evidence" value="ECO:0007669"/>
    <property type="project" value="InterPro"/>
</dbReference>
<dbReference type="KEGG" id="bomb:GT348_01520"/>
<protein>
    <submittedName>
        <fullName evidence="2">Capsular biosynthesis protein</fullName>
    </submittedName>
</protein>
<dbReference type="Proteomes" id="UP000463975">
    <property type="component" value="Chromosome"/>
</dbReference>
<dbReference type="GO" id="GO:0000271">
    <property type="term" value="P:polysaccharide biosynthetic process"/>
    <property type="evidence" value="ECO:0007669"/>
    <property type="project" value="InterPro"/>
</dbReference>
<feature type="region of interest" description="Disordered" evidence="1">
    <location>
        <begin position="1"/>
        <end position="21"/>
    </location>
</feature>
<keyword evidence="3" id="KW-1185">Reference proteome</keyword>
<dbReference type="EMBL" id="CP047652">
    <property type="protein sequence ID" value="QHI96336.1"/>
    <property type="molecule type" value="Genomic_DNA"/>
</dbReference>